<dbReference type="InterPro" id="IPR005119">
    <property type="entry name" value="LysR_subst-bd"/>
</dbReference>
<evidence type="ECO:0000256" key="2">
    <source>
        <dbReference type="ARBA" id="ARBA00023015"/>
    </source>
</evidence>
<dbReference type="RefSeq" id="WP_114842392.1">
    <property type="nucleotide sequence ID" value="NZ_CP031219.1"/>
</dbReference>
<evidence type="ECO:0000259" key="5">
    <source>
        <dbReference type="PROSITE" id="PS50931"/>
    </source>
</evidence>
<dbReference type="KEGG" id="amyt:AMYT_1990"/>
<name>A0AAX2ADF1_9BACT</name>
<dbReference type="Proteomes" id="UP000290092">
    <property type="component" value="Unassembled WGS sequence"/>
</dbReference>
<dbReference type="PROSITE" id="PS50931">
    <property type="entry name" value="HTH_LYSR"/>
    <property type="match status" value="1"/>
</dbReference>
<evidence type="ECO:0000256" key="1">
    <source>
        <dbReference type="ARBA" id="ARBA00009437"/>
    </source>
</evidence>
<keyword evidence="3" id="KW-0238">DNA-binding</keyword>
<dbReference type="SUPFAM" id="SSF46785">
    <property type="entry name" value="Winged helix' DNA-binding domain"/>
    <property type="match status" value="1"/>
</dbReference>
<dbReference type="PANTHER" id="PTHR30126">
    <property type="entry name" value="HTH-TYPE TRANSCRIPTIONAL REGULATOR"/>
    <property type="match status" value="1"/>
</dbReference>
<dbReference type="AlphaFoldDB" id="A0AAX2ADF1"/>
<organism evidence="6 7">
    <name type="scientific">Malaciobacter mytili LMG 24559</name>
    <dbReference type="NCBI Taxonomy" id="1032238"/>
    <lineage>
        <taxon>Bacteria</taxon>
        <taxon>Pseudomonadati</taxon>
        <taxon>Campylobacterota</taxon>
        <taxon>Epsilonproteobacteria</taxon>
        <taxon>Campylobacterales</taxon>
        <taxon>Arcobacteraceae</taxon>
        <taxon>Malaciobacter</taxon>
    </lineage>
</organism>
<proteinExistence type="inferred from homology"/>
<keyword evidence="2" id="KW-0805">Transcription regulation</keyword>
<protein>
    <submittedName>
        <fullName evidence="6">LysR family transcriptional regulator</fullName>
    </submittedName>
</protein>
<dbReference type="Pfam" id="PF03466">
    <property type="entry name" value="LysR_substrate"/>
    <property type="match status" value="1"/>
</dbReference>
<dbReference type="EMBL" id="NXID01000042">
    <property type="protein sequence ID" value="RXK15052.1"/>
    <property type="molecule type" value="Genomic_DNA"/>
</dbReference>
<sequence>MDSNLLKVFLCVATLKSFSKAALELDCAQSNVTARIKQLEKNIGFNLFHRVSKGVVLTDVAIKLLPLAQEIIQKIQNAEQLLLHMKHSENLKIGSTESNAATRIITLLSKIDNKYPNMKLELTTGPTQEIKELLLDYKIDIGFISGKPLEKEFKILKEYKEKIVLLKSLKKEPAKNILTFKKGCTYRKYLDAYLKQQQQLDYKNIEFGSLETILGCVKMGMGITILPLSFIQRFEHTKDLEIKYLPKEIENIHTYMICRVDNEPLISSFLKKLEL</sequence>
<evidence type="ECO:0000313" key="7">
    <source>
        <dbReference type="Proteomes" id="UP000290092"/>
    </source>
</evidence>
<accession>A0AAX2ADF1</accession>
<comment type="caution">
    <text evidence="6">The sequence shown here is derived from an EMBL/GenBank/DDBJ whole genome shotgun (WGS) entry which is preliminary data.</text>
</comment>
<evidence type="ECO:0000256" key="4">
    <source>
        <dbReference type="ARBA" id="ARBA00023163"/>
    </source>
</evidence>
<gene>
    <name evidence="6" type="ORF">CP985_10620</name>
</gene>
<dbReference type="SUPFAM" id="SSF53850">
    <property type="entry name" value="Periplasmic binding protein-like II"/>
    <property type="match status" value="1"/>
</dbReference>
<dbReference type="PRINTS" id="PR00039">
    <property type="entry name" value="HTHLYSR"/>
</dbReference>
<dbReference type="GO" id="GO:0000976">
    <property type="term" value="F:transcription cis-regulatory region binding"/>
    <property type="evidence" value="ECO:0007669"/>
    <property type="project" value="TreeGrafter"/>
</dbReference>
<keyword evidence="7" id="KW-1185">Reference proteome</keyword>
<dbReference type="Gene3D" id="1.10.10.10">
    <property type="entry name" value="Winged helix-like DNA-binding domain superfamily/Winged helix DNA-binding domain"/>
    <property type="match status" value="1"/>
</dbReference>
<keyword evidence="4" id="KW-0804">Transcription</keyword>
<dbReference type="InterPro" id="IPR000847">
    <property type="entry name" value="LysR_HTH_N"/>
</dbReference>
<dbReference type="Gene3D" id="3.40.190.290">
    <property type="match status" value="1"/>
</dbReference>
<evidence type="ECO:0000313" key="6">
    <source>
        <dbReference type="EMBL" id="RXK15052.1"/>
    </source>
</evidence>
<comment type="similarity">
    <text evidence="1">Belongs to the LysR transcriptional regulatory family.</text>
</comment>
<dbReference type="InterPro" id="IPR036390">
    <property type="entry name" value="WH_DNA-bd_sf"/>
</dbReference>
<reference evidence="6 7" key="1">
    <citation type="submission" date="2017-09" db="EMBL/GenBank/DDBJ databases">
        <title>Genomics of the genus Arcobacter.</title>
        <authorList>
            <person name="Perez-Cataluna A."/>
            <person name="Figueras M.J."/>
            <person name="Salas-Masso N."/>
        </authorList>
    </citation>
    <scope>NUCLEOTIDE SEQUENCE [LARGE SCALE GENOMIC DNA]</scope>
    <source>
        <strain evidence="6 7">CECT 7386</strain>
    </source>
</reference>
<dbReference type="GO" id="GO:0003700">
    <property type="term" value="F:DNA-binding transcription factor activity"/>
    <property type="evidence" value="ECO:0007669"/>
    <property type="project" value="InterPro"/>
</dbReference>
<dbReference type="PANTHER" id="PTHR30126:SF40">
    <property type="entry name" value="HTH-TYPE TRANSCRIPTIONAL REGULATOR GLTR"/>
    <property type="match status" value="1"/>
</dbReference>
<evidence type="ECO:0000256" key="3">
    <source>
        <dbReference type="ARBA" id="ARBA00023125"/>
    </source>
</evidence>
<feature type="domain" description="HTH lysR-type" evidence="5">
    <location>
        <begin position="1"/>
        <end position="58"/>
    </location>
</feature>
<dbReference type="InterPro" id="IPR036388">
    <property type="entry name" value="WH-like_DNA-bd_sf"/>
</dbReference>
<dbReference type="Pfam" id="PF00126">
    <property type="entry name" value="HTH_1"/>
    <property type="match status" value="1"/>
</dbReference>